<dbReference type="EMBL" id="DWYG01000124">
    <property type="protein sequence ID" value="HJB42310.1"/>
    <property type="molecule type" value="Genomic_DNA"/>
</dbReference>
<keyword evidence="10" id="KW-0963">Cytoplasm</keyword>
<dbReference type="GO" id="GO:0046872">
    <property type="term" value="F:metal ion binding"/>
    <property type="evidence" value="ECO:0007669"/>
    <property type="project" value="UniProtKB-UniRule"/>
</dbReference>
<evidence type="ECO:0000256" key="7">
    <source>
        <dbReference type="ARBA" id="ARBA00023002"/>
    </source>
</evidence>
<dbReference type="InterPro" id="IPR034457">
    <property type="entry name" value="Organic_radical-activating"/>
</dbReference>
<dbReference type="CDD" id="cd01335">
    <property type="entry name" value="Radical_SAM"/>
    <property type="match status" value="1"/>
</dbReference>
<evidence type="ECO:0000313" key="13">
    <source>
        <dbReference type="Proteomes" id="UP000886803"/>
    </source>
</evidence>
<dbReference type="AlphaFoldDB" id="A0A9D2M7L2"/>
<keyword evidence="8 10" id="KW-0408">Iron</keyword>
<dbReference type="NCBIfam" id="TIGR02493">
    <property type="entry name" value="PFLA"/>
    <property type="match status" value="1"/>
</dbReference>
<name>A0A9D2M7L2_9FIRM</name>
<evidence type="ECO:0000313" key="12">
    <source>
        <dbReference type="EMBL" id="HJB42310.1"/>
    </source>
</evidence>
<comment type="cofactor">
    <cofactor evidence="10">
        <name>[4Fe-4S] cluster</name>
        <dbReference type="ChEBI" id="CHEBI:49883"/>
    </cofactor>
    <text evidence="10">Binds 1 [4Fe-4S] cluster. The cluster is coordinated with 3 cysteines and an exchangeable S-adenosyl-L-methionine.</text>
</comment>
<dbReference type="InterPro" id="IPR012839">
    <property type="entry name" value="Organic_radical_activase"/>
</dbReference>
<evidence type="ECO:0000256" key="5">
    <source>
        <dbReference type="ARBA" id="ARBA00022691"/>
    </source>
</evidence>
<evidence type="ECO:0000256" key="6">
    <source>
        <dbReference type="ARBA" id="ARBA00022723"/>
    </source>
</evidence>
<gene>
    <name evidence="12" type="primary">pflA</name>
    <name evidence="12" type="ORF">H9945_07415</name>
</gene>
<comment type="catalytic activity">
    <reaction evidence="10">
        <text>glycyl-[formate C-acetyltransferase] + reduced [flavodoxin] + S-adenosyl-L-methionine = glycin-2-yl radical-[formate C-acetyltransferase] + semiquinone [flavodoxin] + 5'-deoxyadenosine + L-methionine + H(+)</text>
        <dbReference type="Rhea" id="RHEA:19225"/>
        <dbReference type="Rhea" id="RHEA-COMP:10622"/>
        <dbReference type="Rhea" id="RHEA-COMP:12190"/>
        <dbReference type="Rhea" id="RHEA-COMP:12191"/>
        <dbReference type="Rhea" id="RHEA-COMP:14480"/>
        <dbReference type="ChEBI" id="CHEBI:15378"/>
        <dbReference type="ChEBI" id="CHEBI:17319"/>
        <dbReference type="ChEBI" id="CHEBI:29947"/>
        <dbReference type="ChEBI" id="CHEBI:32722"/>
        <dbReference type="ChEBI" id="CHEBI:57618"/>
        <dbReference type="ChEBI" id="CHEBI:57844"/>
        <dbReference type="ChEBI" id="CHEBI:59789"/>
        <dbReference type="ChEBI" id="CHEBI:140311"/>
        <dbReference type="EC" id="1.97.1.4"/>
    </reaction>
</comment>
<keyword evidence="9 10" id="KW-0411">Iron-sulfur</keyword>
<evidence type="ECO:0000259" key="11">
    <source>
        <dbReference type="PROSITE" id="PS51918"/>
    </source>
</evidence>
<sequence length="258" mass="28981">MSHSSSPAATLGYVHSVETFGLVDGPGVRYVLFLQGCRMRCRYCHNPETWAFSQENAQTPREAFDAAYRYHNYWKNNGGLTVSGGEPLLQIDFLTELFRLAKQKGVHTALDTCGQPFTAEGPFYEKFRALMQYTDLVLLDIKEWDSARHKALTGHPNENILALAQWLSDHGKPFWVRHVLVPGLTDDEAALRATGAFLKTLRTVERVEVLPYHTLGLFKWEKLGIPYTLADAPTPTAEEVRRAETLLGIPHPDDADPA</sequence>
<evidence type="ECO:0000256" key="1">
    <source>
        <dbReference type="ARBA" id="ARBA00003141"/>
    </source>
</evidence>
<dbReference type="InterPro" id="IPR012838">
    <property type="entry name" value="PFL1_activating"/>
</dbReference>
<dbReference type="SFLD" id="SFLDS00029">
    <property type="entry name" value="Radical_SAM"/>
    <property type="match status" value="1"/>
</dbReference>
<comment type="caution">
    <text evidence="12">The sequence shown here is derived from an EMBL/GenBank/DDBJ whole genome shotgun (WGS) entry which is preliminary data.</text>
</comment>
<comment type="subcellular location">
    <subcellularLocation>
        <location evidence="10">Cytoplasm</location>
    </subcellularLocation>
</comment>
<comment type="function">
    <text evidence="1 10">Activation of pyruvate formate-lyase under anaerobic conditions by generation of an organic free radical, using S-adenosylmethionine and reduced flavodoxin as cosubstrates to produce 5'-deoxy-adenosine.</text>
</comment>
<protein>
    <recommendedName>
        <fullName evidence="3 10">Pyruvate formate-lyase-activating enzyme</fullName>
        <ecNumber evidence="10">1.97.1.4</ecNumber>
    </recommendedName>
</protein>
<dbReference type="GO" id="GO:0051539">
    <property type="term" value="F:4 iron, 4 sulfur cluster binding"/>
    <property type="evidence" value="ECO:0007669"/>
    <property type="project" value="UniProtKB-UniRule"/>
</dbReference>
<dbReference type="GO" id="GO:0016829">
    <property type="term" value="F:lyase activity"/>
    <property type="evidence" value="ECO:0007669"/>
    <property type="project" value="UniProtKB-KW"/>
</dbReference>
<keyword evidence="4 10" id="KW-0004">4Fe-4S</keyword>
<proteinExistence type="inferred from homology"/>
<dbReference type="InterPro" id="IPR007197">
    <property type="entry name" value="rSAM"/>
</dbReference>
<dbReference type="SUPFAM" id="SSF102114">
    <property type="entry name" value="Radical SAM enzymes"/>
    <property type="match status" value="1"/>
</dbReference>
<reference evidence="12" key="2">
    <citation type="submission" date="2021-04" db="EMBL/GenBank/DDBJ databases">
        <authorList>
            <person name="Gilroy R."/>
        </authorList>
    </citation>
    <scope>NUCLEOTIDE SEQUENCE</scope>
    <source>
        <strain evidence="12">ChiBcec8-13705</strain>
    </source>
</reference>
<keyword evidence="12" id="KW-0670">Pyruvate</keyword>
<dbReference type="Gene3D" id="3.20.20.70">
    <property type="entry name" value="Aldolase class I"/>
    <property type="match status" value="1"/>
</dbReference>
<evidence type="ECO:0000256" key="10">
    <source>
        <dbReference type="RuleBase" id="RU362053"/>
    </source>
</evidence>
<dbReference type="GO" id="GO:0043365">
    <property type="term" value="F:[formate-C-acetyltransferase]-activating enzyme activity"/>
    <property type="evidence" value="ECO:0007669"/>
    <property type="project" value="UniProtKB-UniRule"/>
</dbReference>
<keyword evidence="5 10" id="KW-0949">S-adenosyl-L-methionine</keyword>
<dbReference type="EC" id="1.97.1.4" evidence="10"/>
<organism evidence="12 13">
    <name type="scientific">Candidatus Gemmiger avicola</name>
    <dbReference type="NCBI Taxonomy" id="2838605"/>
    <lineage>
        <taxon>Bacteria</taxon>
        <taxon>Bacillati</taxon>
        <taxon>Bacillota</taxon>
        <taxon>Clostridia</taxon>
        <taxon>Eubacteriales</taxon>
        <taxon>Gemmiger</taxon>
    </lineage>
</organism>
<dbReference type="InterPro" id="IPR058240">
    <property type="entry name" value="rSAM_sf"/>
</dbReference>
<keyword evidence="6 10" id="KW-0479">Metal-binding</keyword>
<comment type="similarity">
    <text evidence="2 10">Belongs to the organic radical-activating enzymes family.</text>
</comment>
<dbReference type="PROSITE" id="PS01087">
    <property type="entry name" value="RADICAL_ACTIVATING"/>
    <property type="match status" value="1"/>
</dbReference>
<dbReference type="PROSITE" id="PS51918">
    <property type="entry name" value="RADICAL_SAM"/>
    <property type="match status" value="1"/>
</dbReference>
<dbReference type="InterPro" id="IPR013785">
    <property type="entry name" value="Aldolase_TIM"/>
</dbReference>
<evidence type="ECO:0000256" key="3">
    <source>
        <dbReference type="ARBA" id="ARBA00021356"/>
    </source>
</evidence>
<reference evidence="12" key="1">
    <citation type="journal article" date="2021" name="PeerJ">
        <title>Extensive microbial diversity within the chicken gut microbiome revealed by metagenomics and culture.</title>
        <authorList>
            <person name="Gilroy R."/>
            <person name="Ravi A."/>
            <person name="Getino M."/>
            <person name="Pursley I."/>
            <person name="Horton D.L."/>
            <person name="Alikhan N.F."/>
            <person name="Baker D."/>
            <person name="Gharbi K."/>
            <person name="Hall N."/>
            <person name="Watson M."/>
            <person name="Adriaenssens E.M."/>
            <person name="Foster-Nyarko E."/>
            <person name="Jarju S."/>
            <person name="Secka A."/>
            <person name="Antonio M."/>
            <person name="Oren A."/>
            <person name="Chaudhuri R.R."/>
            <person name="La Ragione R."/>
            <person name="Hildebrand F."/>
            <person name="Pallen M.J."/>
        </authorList>
    </citation>
    <scope>NUCLEOTIDE SEQUENCE</scope>
    <source>
        <strain evidence="12">ChiBcec8-13705</strain>
    </source>
</reference>
<evidence type="ECO:0000256" key="9">
    <source>
        <dbReference type="ARBA" id="ARBA00023014"/>
    </source>
</evidence>
<dbReference type="InterPro" id="IPR001989">
    <property type="entry name" value="Radical_activat_CS"/>
</dbReference>
<dbReference type="PANTHER" id="PTHR30352:SF5">
    <property type="entry name" value="PYRUVATE FORMATE-LYASE 1-ACTIVATING ENZYME"/>
    <property type="match status" value="1"/>
</dbReference>
<evidence type="ECO:0000256" key="2">
    <source>
        <dbReference type="ARBA" id="ARBA00009777"/>
    </source>
</evidence>
<dbReference type="GO" id="GO:0005737">
    <property type="term" value="C:cytoplasm"/>
    <property type="evidence" value="ECO:0007669"/>
    <property type="project" value="UniProtKB-SubCell"/>
</dbReference>
<evidence type="ECO:0000256" key="8">
    <source>
        <dbReference type="ARBA" id="ARBA00023004"/>
    </source>
</evidence>
<feature type="domain" description="Radical SAM core" evidence="11">
    <location>
        <begin position="23"/>
        <end position="250"/>
    </location>
</feature>
<keyword evidence="12" id="KW-0456">Lyase</keyword>
<dbReference type="Pfam" id="PF04055">
    <property type="entry name" value="Radical_SAM"/>
    <property type="match status" value="1"/>
</dbReference>
<dbReference type="PIRSF" id="PIRSF000371">
    <property type="entry name" value="PFL_act_enz"/>
    <property type="match status" value="1"/>
</dbReference>
<evidence type="ECO:0000256" key="4">
    <source>
        <dbReference type="ARBA" id="ARBA00022485"/>
    </source>
</evidence>
<keyword evidence="7 10" id="KW-0560">Oxidoreductase</keyword>
<dbReference type="SFLD" id="SFLDG01066">
    <property type="entry name" value="organic_radical-activating_enz"/>
    <property type="match status" value="1"/>
</dbReference>
<dbReference type="Proteomes" id="UP000886803">
    <property type="component" value="Unassembled WGS sequence"/>
</dbReference>
<dbReference type="PANTHER" id="PTHR30352">
    <property type="entry name" value="PYRUVATE FORMATE-LYASE-ACTIVATING ENZYME"/>
    <property type="match status" value="1"/>
</dbReference>
<accession>A0A9D2M7L2</accession>